<accession>A0A2K8U3S7</accession>
<organism evidence="4 5">
    <name type="scientific">Candidatus Thiodictyon syntrophicum</name>
    <dbReference type="NCBI Taxonomy" id="1166950"/>
    <lineage>
        <taxon>Bacteria</taxon>
        <taxon>Pseudomonadati</taxon>
        <taxon>Pseudomonadota</taxon>
        <taxon>Gammaproteobacteria</taxon>
        <taxon>Chromatiales</taxon>
        <taxon>Chromatiaceae</taxon>
        <taxon>Thiodictyon</taxon>
    </lineage>
</organism>
<dbReference type="OrthoDB" id="5431982at2"/>
<keyword evidence="2" id="KW-1133">Transmembrane helix</keyword>
<evidence type="ECO:0000259" key="3">
    <source>
        <dbReference type="Pfam" id="PF14238"/>
    </source>
</evidence>
<evidence type="ECO:0000313" key="5">
    <source>
        <dbReference type="Proteomes" id="UP000232638"/>
    </source>
</evidence>
<feature type="region of interest" description="Disordered" evidence="1">
    <location>
        <begin position="318"/>
        <end position="401"/>
    </location>
</feature>
<dbReference type="KEGG" id="tsy:THSYN_04140"/>
<feature type="compositionally biased region" description="Low complexity" evidence="1">
    <location>
        <begin position="340"/>
        <end position="354"/>
    </location>
</feature>
<sequence length="401" mass="42288">MDHHTSTTTRAWLLALRTPAAFYPAILLGLQIVLAIALTWAARGTLDPGAAQGPLLAFDPKAVTSLRIEGAGESVTLARKGQDWLIPELADFPAEGAKVTALIDRLAGLKRVSPVATSAAAQQRHKVADDGFERKVTLKAGDQTLATLLLGDSPGFKRQFARPAGDPAVYDLDLPLFEVGNRRDDWLRRDLLQVDQDQITGVATADWTLTKEKDAWSLAGTTDKPDPAAVINLLGRIGALGYRGVLGTEDKPEYNQAAPTLELTVQLADGGNRVYRISPAKDSKDSILKAADRPWYFKLSASDLEGIAGLDRDRLLGLTPPAVPPAAGDQDQETDDAAAGEDAAAADAQTPQDPEAQREAEQAAAAVDLDDASAPEETNEGAAPQDAGADQTMAPGAPGGQ</sequence>
<keyword evidence="2" id="KW-0472">Membrane</keyword>
<dbReference type="Proteomes" id="UP000232638">
    <property type="component" value="Chromosome"/>
</dbReference>
<keyword evidence="2" id="KW-0812">Transmembrane</keyword>
<dbReference type="Pfam" id="PF14238">
    <property type="entry name" value="DUF4340"/>
    <property type="match status" value="1"/>
</dbReference>
<feature type="transmembrane region" description="Helical" evidence="2">
    <location>
        <begin position="20"/>
        <end position="42"/>
    </location>
</feature>
<keyword evidence="5" id="KW-1185">Reference proteome</keyword>
<dbReference type="RefSeq" id="WP_100918036.1">
    <property type="nucleotide sequence ID" value="NZ_CP020370.1"/>
</dbReference>
<evidence type="ECO:0000256" key="2">
    <source>
        <dbReference type="SAM" id="Phobius"/>
    </source>
</evidence>
<protein>
    <recommendedName>
        <fullName evidence="3">DUF4340 domain-containing protein</fullName>
    </recommendedName>
</protein>
<dbReference type="AlphaFoldDB" id="A0A2K8U3S7"/>
<dbReference type="EMBL" id="CP020370">
    <property type="protein sequence ID" value="AUB80230.1"/>
    <property type="molecule type" value="Genomic_DNA"/>
</dbReference>
<proteinExistence type="predicted"/>
<evidence type="ECO:0000256" key="1">
    <source>
        <dbReference type="SAM" id="MobiDB-lite"/>
    </source>
</evidence>
<reference evidence="4 5" key="1">
    <citation type="submission" date="2017-03" db="EMBL/GenBank/DDBJ databases">
        <title>Complete genome sequence of Candidatus 'Thiodictyon syntrophicum' sp. nov. strain Cad16T, a photolithoautotroph purple sulfur bacterium isolated from an alpine meromictic lake.</title>
        <authorList>
            <person name="Luedin S.M."/>
            <person name="Pothier J.F."/>
            <person name="Danza F."/>
            <person name="Storelli N."/>
            <person name="Wittwer M."/>
            <person name="Tonolla M."/>
        </authorList>
    </citation>
    <scope>NUCLEOTIDE SEQUENCE [LARGE SCALE GENOMIC DNA]</scope>
    <source>
        <strain evidence="4 5">Cad16T</strain>
    </source>
</reference>
<gene>
    <name evidence="4" type="ORF">THSYN_04140</name>
</gene>
<name>A0A2K8U3S7_9GAMM</name>
<evidence type="ECO:0000313" key="4">
    <source>
        <dbReference type="EMBL" id="AUB80230.1"/>
    </source>
</evidence>
<feature type="domain" description="DUF4340" evidence="3">
    <location>
        <begin position="84"/>
        <end position="259"/>
    </location>
</feature>
<dbReference type="InterPro" id="IPR025641">
    <property type="entry name" value="DUF4340"/>
</dbReference>
<feature type="compositionally biased region" description="Acidic residues" evidence="1">
    <location>
        <begin position="368"/>
        <end position="379"/>
    </location>
</feature>
<feature type="compositionally biased region" description="Acidic residues" evidence="1">
    <location>
        <begin position="330"/>
        <end position="339"/>
    </location>
</feature>